<comment type="caution">
    <text evidence="1">The sequence shown here is derived from an EMBL/GenBank/DDBJ whole genome shotgun (WGS) entry which is preliminary data.</text>
</comment>
<gene>
    <name evidence="1" type="ORF">SCABRO_02848</name>
</gene>
<dbReference type="AlphaFoldDB" id="A0A0B0EJW6"/>
<sequence length="407" mass="46471">MAHIGSLYIGGKEKDGASYFSSGIAFTINNTPSFNYLFKSEDQNWEVELIKGEGNVVARSKNSLNTDDLLKSGFERINQCLDIVAVKKLGVFLLSKPELNYTLLFKKNDRTILRHYSLLDMPMSMTCDVEVRDKNGNIEPRPLPPEPSWTWAFRYYRLSQASQDIFEAYRNLFLSFEALLNAICPITNREREGTWLRRALTQISNEISFNGIVPDNIENIVEYVYEKQYKDTRCKLFHAKQNALLPHTDLNPTEVLASYEVLIRIWFHISTSKFFVPSGGGVITYGGFKLLMNKAFSKGIGFYFTHDSSLPTKADTKVSPLNKKVIKFDDCSYLGESRPGYVAFEGKAIIKNSFKTLPIHRIGCLINDKTLYNILHFTLPLQLIGADDFEINQEIRLINSTQPRTTF</sequence>
<dbReference type="Proteomes" id="UP000030652">
    <property type="component" value="Unassembled WGS sequence"/>
</dbReference>
<dbReference type="eggNOG" id="ENOG50349W3">
    <property type="taxonomic scope" value="Bacteria"/>
</dbReference>
<evidence type="ECO:0000313" key="1">
    <source>
        <dbReference type="EMBL" id="KHE91408.1"/>
    </source>
</evidence>
<evidence type="ECO:0000313" key="2">
    <source>
        <dbReference type="Proteomes" id="UP000030652"/>
    </source>
</evidence>
<reference evidence="1 2" key="1">
    <citation type="submission" date="2014-10" db="EMBL/GenBank/DDBJ databases">
        <title>Draft genome of anammox bacterium scalindua brodae, obtained using differential coverage binning of sequence data from two enrichment reactors.</title>
        <authorList>
            <person name="Speth D.R."/>
            <person name="Russ L."/>
            <person name="Kartal B."/>
            <person name="Op den Camp H.J."/>
            <person name="Dutilh B.E."/>
            <person name="Jetten M.S."/>
        </authorList>
    </citation>
    <scope>NUCLEOTIDE SEQUENCE [LARGE SCALE GENOMIC DNA]</scope>
    <source>
        <strain evidence="1">RU1</strain>
    </source>
</reference>
<dbReference type="EMBL" id="JRYO01000199">
    <property type="protein sequence ID" value="KHE91408.1"/>
    <property type="molecule type" value="Genomic_DNA"/>
</dbReference>
<name>A0A0B0EJW6_9BACT</name>
<proteinExistence type="predicted"/>
<organism evidence="1 2">
    <name type="scientific">Candidatus Scalindua brodae</name>
    <dbReference type="NCBI Taxonomy" id="237368"/>
    <lineage>
        <taxon>Bacteria</taxon>
        <taxon>Pseudomonadati</taxon>
        <taxon>Planctomycetota</taxon>
        <taxon>Candidatus Brocadiia</taxon>
        <taxon>Candidatus Brocadiales</taxon>
        <taxon>Candidatus Scalinduaceae</taxon>
        <taxon>Candidatus Scalindua</taxon>
    </lineage>
</organism>
<protein>
    <submittedName>
        <fullName evidence="1">Uncharacterized protein</fullName>
    </submittedName>
</protein>
<accession>A0A0B0EJW6</accession>